<evidence type="ECO:0000256" key="1">
    <source>
        <dbReference type="ARBA" id="ARBA00022771"/>
    </source>
</evidence>
<feature type="coiled-coil region" evidence="4">
    <location>
        <begin position="601"/>
        <end position="660"/>
    </location>
</feature>
<dbReference type="EMBL" id="LSMT01000600">
    <property type="protein sequence ID" value="PFX15870.1"/>
    <property type="molecule type" value="Genomic_DNA"/>
</dbReference>
<evidence type="ECO:0000256" key="4">
    <source>
        <dbReference type="SAM" id="Coils"/>
    </source>
</evidence>
<dbReference type="OrthoDB" id="66726at2759"/>
<keyword evidence="1 3" id="KW-0863">Zinc-finger</keyword>
<dbReference type="PROSITE" id="PS50089">
    <property type="entry name" value="ZF_RING_2"/>
    <property type="match status" value="1"/>
</dbReference>
<evidence type="ECO:0000313" key="8">
    <source>
        <dbReference type="Proteomes" id="UP000225706"/>
    </source>
</evidence>
<dbReference type="InterPro" id="IPR051728">
    <property type="entry name" value="RING-FYVE_E3_ubiquitin-ligase"/>
</dbReference>
<accession>A0A2B4RHB3</accession>
<feature type="region of interest" description="Disordered" evidence="5">
    <location>
        <begin position="82"/>
        <end position="117"/>
    </location>
</feature>
<keyword evidence="4" id="KW-0175">Coiled coil</keyword>
<evidence type="ECO:0000259" key="6">
    <source>
        <dbReference type="PROSITE" id="PS50089"/>
    </source>
</evidence>
<dbReference type="AlphaFoldDB" id="A0A2B4RHB3"/>
<keyword evidence="2" id="KW-0862">Zinc</keyword>
<dbReference type="InterPro" id="IPR013083">
    <property type="entry name" value="Znf_RING/FYVE/PHD"/>
</dbReference>
<keyword evidence="8" id="KW-1185">Reference proteome</keyword>
<dbReference type="PANTHER" id="PTHR14879">
    <property type="entry name" value="CASPASE REGULATOR, RING FINGER DOMAIN-CONTAINING"/>
    <property type="match status" value="1"/>
</dbReference>
<evidence type="ECO:0000256" key="5">
    <source>
        <dbReference type="SAM" id="MobiDB-lite"/>
    </source>
</evidence>
<sequence>MAQESLSEKYISLSLTARYARSWKTWEGIRELVQNWHDGVYLSLEKLNAVSSSRVIFQHMKEKDSLLYKAILTAGDFLNSERKATEDRGSDDREFSGTNRTRRPDDQTFNSSVTDNRVRGAENRGSIDIELGRIDYNPTRKKLTLINHDTELMRKVLLLGFSNKASNKEVIGQFGEGLKVGALALVREGRVLTMKTGKDQWRFGLSHDETFDEEVLTVFVDDRWKESNDDDDGNDDDDDDDDENNETSLGQKNTSVAVFPLCLEDWEVYLTRFLFLSPPTDSVKSVAGTLLLGDHYKGQLYVKGVWVSDLSKDGLASGVDFVHLRIDRDRRAVVHLSDIDHQISSMWVQAIQERPDLIPHYYRLLEENKTSDVRHANFYLNEKSSLLLAQQFFTVHGSMAYPVPNTVSSDLLTEIKREINKKLVLCNEALMQVLYNSGIVEPLETVLSNTSTKKSVIIPFAELTPEEIDVLRHVEKLMKLCKAEFCMATIDISESSGTTSVVNSKDLGHYDVPRILLSGKIDHYCEKLQMKCFCREALIVSKILSLQPDKLVQAGSDPSYNCNKSFVKLLASLSMQVCKLNLPFCQDLHEVPQSMQTSLNLSVIKEREETLQREKDLLSAQLSERDKSHAQELLKLQSKISALEKDLVLQQVNLVNVEQEISERWKKSLQDLHMEMSNTITDLKRDKIFYQEKLAAAAEDMKNQQKAHSHKVSILKDRNDILRKRLADKFEKLSKVVVASKDTDNSMVEILKSATREIEEMWFQKDNCIICTLEKPNCVVIPCRHQITCFKCTSYLERCSYCRGPIEQKILTYSL</sequence>
<feature type="compositionally biased region" description="Acidic residues" evidence="5">
    <location>
        <begin position="228"/>
        <end position="245"/>
    </location>
</feature>
<protein>
    <submittedName>
        <fullName evidence="7">RING finger protein B</fullName>
    </submittedName>
</protein>
<feature type="domain" description="RING-type" evidence="6">
    <location>
        <begin position="768"/>
        <end position="803"/>
    </location>
</feature>
<dbReference type="Gene3D" id="3.30.40.10">
    <property type="entry name" value="Zinc/RING finger domain, C3HC4 (zinc finger)"/>
    <property type="match status" value="1"/>
</dbReference>
<proteinExistence type="predicted"/>
<evidence type="ECO:0000313" key="7">
    <source>
        <dbReference type="EMBL" id="PFX15870.1"/>
    </source>
</evidence>
<feature type="compositionally biased region" description="Basic and acidic residues" evidence="5">
    <location>
        <begin position="82"/>
        <end position="95"/>
    </location>
</feature>
<feature type="region of interest" description="Disordered" evidence="5">
    <location>
        <begin position="226"/>
        <end position="249"/>
    </location>
</feature>
<name>A0A2B4RHB3_STYPI</name>
<comment type="caution">
    <text evidence="7">The sequence shown here is derived from an EMBL/GenBank/DDBJ whole genome shotgun (WGS) entry which is preliminary data.</text>
</comment>
<organism evidence="7 8">
    <name type="scientific">Stylophora pistillata</name>
    <name type="common">Smooth cauliflower coral</name>
    <dbReference type="NCBI Taxonomy" id="50429"/>
    <lineage>
        <taxon>Eukaryota</taxon>
        <taxon>Metazoa</taxon>
        <taxon>Cnidaria</taxon>
        <taxon>Anthozoa</taxon>
        <taxon>Hexacorallia</taxon>
        <taxon>Scleractinia</taxon>
        <taxon>Astrocoeniina</taxon>
        <taxon>Pocilloporidae</taxon>
        <taxon>Stylophora</taxon>
    </lineage>
</organism>
<reference evidence="8" key="1">
    <citation type="journal article" date="2017" name="bioRxiv">
        <title>Comparative analysis of the genomes of Stylophora pistillata and Acropora digitifera provides evidence for extensive differences between species of corals.</title>
        <authorList>
            <person name="Voolstra C.R."/>
            <person name="Li Y."/>
            <person name="Liew Y.J."/>
            <person name="Baumgarten S."/>
            <person name="Zoccola D."/>
            <person name="Flot J.-F."/>
            <person name="Tambutte S."/>
            <person name="Allemand D."/>
            <person name="Aranda M."/>
        </authorList>
    </citation>
    <scope>NUCLEOTIDE SEQUENCE [LARGE SCALE GENOMIC DNA]</scope>
</reference>
<dbReference type="PANTHER" id="PTHR14879:SF5">
    <property type="entry name" value="RING-TYPE DOMAIN-CONTAINING PROTEIN"/>
    <property type="match status" value="1"/>
</dbReference>
<evidence type="ECO:0000256" key="2">
    <source>
        <dbReference type="ARBA" id="ARBA00022833"/>
    </source>
</evidence>
<dbReference type="InterPro" id="IPR001841">
    <property type="entry name" value="Znf_RING"/>
</dbReference>
<dbReference type="Pfam" id="PF13920">
    <property type="entry name" value="zf-C3HC4_3"/>
    <property type="match status" value="1"/>
</dbReference>
<evidence type="ECO:0000256" key="3">
    <source>
        <dbReference type="PROSITE-ProRule" id="PRU00175"/>
    </source>
</evidence>
<dbReference type="Proteomes" id="UP000225706">
    <property type="component" value="Unassembled WGS sequence"/>
</dbReference>
<keyword evidence="1 3" id="KW-0479">Metal-binding</keyword>
<dbReference type="GO" id="GO:0008270">
    <property type="term" value="F:zinc ion binding"/>
    <property type="evidence" value="ECO:0007669"/>
    <property type="project" value="UniProtKB-KW"/>
</dbReference>
<gene>
    <name evidence="7" type="primary">rngB</name>
    <name evidence="7" type="ORF">AWC38_SpisGene19876</name>
</gene>